<sequence length="164" mass="16943">MKSTIHVVAAAAVGAAAMYFLDPAAGQRRRASLLRGGRLFDGAARDLGAANPAGRHVEMPERDDGMARQRERIAERELGLAARVREAVRRLAGEAGDVEVLVDGGRVRLAGRVPGERRRALVEAVTAIAGEGQVVDQLDDAAQPPREVPEAGPGGAGGGVGTGP</sequence>
<feature type="compositionally biased region" description="Gly residues" evidence="1">
    <location>
        <begin position="152"/>
        <end position="164"/>
    </location>
</feature>
<evidence type="ECO:0000313" key="3">
    <source>
        <dbReference type="Proteomes" id="UP000220629"/>
    </source>
</evidence>
<gene>
    <name evidence="2" type="ORF">CRM94_13145</name>
</gene>
<evidence type="ECO:0000256" key="1">
    <source>
        <dbReference type="SAM" id="MobiDB-lite"/>
    </source>
</evidence>
<evidence type="ECO:0000313" key="2">
    <source>
        <dbReference type="EMBL" id="PEH43016.1"/>
    </source>
</evidence>
<dbReference type="Proteomes" id="UP000220629">
    <property type="component" value="Unassembled WGS sequence"/>
</dbReference>
<protein>
    <recommendedName>
        <fullName evidence="4">BON domain-containing protein</fullName>
    </recommendedName>
</protein>
<organism evidence="2 3">
    <name type="scientific">Burkholderia gladioli</name>
    <name type="common">Pseudomonas marginata</name>
    <name type="synonym">Phytomonas marginata</name>
    <dbReference type="NCBI Taxonomy" id="28095"/>
    <lineage>
        <taxon>Bacteria</taxon>
        <taxon>Pseudomonadati</taxon>
        <taxon>Pseudomonadota</taxon>
        <taxon>Betaproteobacteria</taxon>
        <taxon>Burkholderiales</taxon>
        <taxon>Burkholderiaceae</taxon>
        <taxon>Burkholderia</taxon>
    </lineage>
</organism>
<evidence type="ECO:0008006" key="4">
    <source>
        <dbReference type="Google" id="ProtNLM"/>
    </source>
</evidence>
<dbReference type="AlphaFoldDB" id="A0A0M2QIE7"/>
<name>A0A0M2QIE7_BURGA</name>
<comment type="caution">
    <text evidence="2">The sequence shown here is derived from an EMBL/GenBank/DDBJ whole genome shotgun (WGS) entry which is preliminary data.</text>
</comment>
<dbReference type="EMBL" id="PDDY01000001">
    <property type="protein sequence ID" value="PEH43016.1"/>
    <property type="molecule type" value="Genomic_DNA"/>
</dbReference>
<feature type="region of interest" description="Disordered" evidence="1">
    <location>
        <begin position="133"/>
        <end position="164"/>
    </location>
</feature>
<reference evidence="3" key="1">
    <citation type="submission" date="2017-09" db="EMBL/GenBank/DDBJ databases">
        <title>FDA dAtabase for Regulatory Grade micrObial Sequences (FDA-ARGOS): Supporting development and validation of Infectious Disease Dx tests.</title>
        <authorList>
            <person name="Minogue T."/>
            <person name="Wolcott M."/>
            <person name="Wasieloski L."/>
            <person name="Aguilar W."/>
            <person name="Moore D."/>
            <person name="Tallon L."/>
            <person name="Sadzewicz L."/>
            <person name="Ott S."/>
            <person name="Zhao X."/>
            <person name="Nagaraj S."/>
            <person name="Vavikolanu K."/>
            <person name="Aluvathingal J."/>
            <person name="Nadendla S."/>
            <person name="Sichtig H."/>
        </authorList>
    </citation>
    <scope>NUCLEOTIDE SEQUENCE [LARGE SCALE GENOMIC DNA]</scope>
    <source>
        <strain evidence="3">FDAARGOS_390</strain>
    </source>
</reference>
<accession>A0A0M2QIE7</accession>
<proteinExistence type="predicted"/>
<dbReference type="RefSeq" id="WP_046578296.1">
    <property type="nucleotide sequence ID" value="NZ_CADEPO010000003.1"/>
</dbReference>